<keyword evidence="2" id="KW-1185">Reference proteome</keyword>
<evidence type="ECO:0000313" key="1">
    <source>
        <dbReference type="EMBL" id="MEE2039349.1"/>
    </source>
</evidence>
<accession>A0ABU7KAT4</accession>
<protein>
    <submittedName>
        <fullName evidence="1">Uncharacterized protein</fullName>
    </submittedName>
</protein>
<gene>
    <name evidence="1" type="ORF">Q8791_19200</name>
</gene>
<comment type="caution">
    <text evidence="1">The sequence shown here is derived from an EMBL/GenBank/DDBJ whole genome shotgun (WGS) entry which is preliminary data.</text>
</comment>
<sequence length="101" mass="10868">MTDPDQPRAPEPDVEHLAATLRRRREELADASGVRIGRGDVVHKLATHMWAGVAVPAIACHAAVDPLRLTASSGPVTCRRCLGRGRGERDRQTPGQTALDV</sequence>
<proteinExistence type="predicted"/>
<dbReference type="EMBL" id="JAUZMY010000019">
    <property type="protein sequence ID" value="MEE2039349.1"/>
    <property type="molecule type" value="Genomic_DNA"/>
</dbReference>
<reference evidence="1 2" key="1">
    <citation type="submission" date="2023-08" db="EMBL/GenBank/DDBJ databases">
        <authorList>
            <person name="Girao M."/>
            <person name="Carvalho M.F."/>
        </authorList>
    </citation>
    <scope>NUCLEOTIDE SEQUENCE [LARGE SCALE GENOMIC DNA]</scope>
    <source>
        <strain evidence="1 2">CT-R113</strain>
    </source>
</reference>
<dbReference type="RefSeq" id="WP_330093124.1">
    <property type="nucleotide sequence ID" value="NZ_JAUZMY010000019.1"/>
</dbReference>
<dbReference type="Proteomes" id="UP001356095">
    <property type="component" value="Unassembled WGS sequence"/>
</dbReference>
<organism evidence="1 2">
    <name type="scientific">Nocardiopsis codii</name>
    <dbReference type="NCBI Taxonomy" id="3065942"/>
    <lineage>
        <taxon>Bacteria</taxon>
        <taxon>Bacillati</taxon>
        <taxon>Actinomycetota</taxon>
        <taxon>Actinomycetes</taxon>
        <taxon>Streptosporangiales</taxon>
        <taxon>Nocardiopsidaceae</taxon>
        <taxon>Nocardiopsis</taxon>
    </lineage>
</organism>
<evidence type="ECO:0000313" key="2">
    <source>
        <dbReference type="Proteomes" id="UP001356095"/>
    </source>
</evidence>
<name>A0ABU7KAT4_9ACTN</name>